<dbReference type="GO" id="GO:0004714">
    <property type="term" value="F:transmembrane receptor protein tyrosine kinase activity"/>
    <property type="evidence" value="ECO:0007669"/>
    <property type="project" value="UniProtKB-EC"/>
</dbReference>
<dbReference type="FunFam" id="2.60.40.10:FF:000020">
    <property type="entry name" value="Fibroblast growth factor receptor"/>
    <property type="match status" value="1"/>
</dbReference>
<evidence type="ECO:0000259" key="20">
    <source>
        <dbReference type="PROSITE" id="PS01225"/>
    </source>
</evidence>
<dbReference type="EC" id="2.7.10.1" evidence="2"/>
<evidence type="ECO:0000313" key="24">
    <source>
        <dbReference type="Proteomes" id="UP001374579"/>
    </source>
</evidence>
<evidence type="ECO:0000256" key="16">
    <source>
        <dbReference type="ARBA" id="ARBA00023180"/>
    </source>
</evidence>
<evidence type="ECO:0000256" key="10">
    <source>
        <dbReference type="ARBA" id="ARBA00022840"/>
    </source>
</evidence>
<evidence type="ECO:0000256" key="5">
    <source>
        <dbReference type="ARBA" id="ARBA00022692"/>
    </source>
</evidence>
<dbReference type="PROSITE" id="PS01185">
    <property type="entry name" value="CTCK_1"/>
    <property type="match status" value="1"/>
</dbReference>
<name>A0AAN9AMK9_9CAEN</name>
<feature type="domain" description="CTCK" evidence="20">
    <location>
        <begin position="275"/>
        <end position="371"/>
    </location>
</feature>
<evidence type="ECO:0000256" key="11">
    <source>
        <dbReference type="ARBA" id="ARBA00022989"/>
    </source>
</evidence>
<dbReference type="GO" id="GO:0016020">
    <property type="term" value="C:membrane"/>
    <property type="evidence" value="ECO:0007669"/>
    <property type="project" value="UniProtKB-SubCell"/>
</dbReference>
<proteinExistence type="predicted"/>
<dbReference type="Gene3D" id="2.10.90.10">
    <property type="entry name" value="Cystine-knot cytokines"/>
    <property type="match status" value="1"/>
</dbReference>
<keyword evidence="16" id="KW-0325">Glycoprotein</keyword>
<keyword evidence="13" id="KW-0829">Tyrosine-protein kinase</keyword>
<evidence type="ECO:0000256" key="2">
    <source>
        <dbReference type="ARBA" id="ARBA00011902"/>
    </source>
</evidence>
<dbReference type="PROSITE" id="PS01225">
    <property type="entry name" value="CTCK_2"/>
    <property type="match status" value="1"/>
</dbReference>
<dbReference type="SMART" id="SM00409">
    <property type="entry name" value="IG"/>
    <property type="match status" value="2"/>
</dbReference>
<evidence type="ECO:0000256" key="17">
    <source>
        <dbReference type="ARBA" id="ARBA00023319"/>
    </source>
</evidence>
<keyword evidence="17" id="KW-0393">Immunoglobulin domain</keyword>
<dbReference type="InterPro" id="IPR006207">
    <property type="entry name" value="Cys_knot_C"/>
</dbReference>
<dbReference type="SMART" id="SM00408">
    <property type="entry name" value="IGc2"/>
    <property type="match status" value="2"/>
</dbReference>
<dbReference type="Proteomes" id="UP001374579">
    <property type="component" value="Unassembled WGS sequence"/>
</dbReference>
<dbReference type="SUPFAM" id="SSF48726">
    <property type="entry name" value="Immunoglobulin"/>
    <property type="match status" value="2"/>
</dbReference>
<evidence type="ECO:0000256" key="6">
    <source>
        <dbReference type="ARBA" id="ARBA00022729"/>
    </source>
</evidence>
<comment type="subcellular location">
    <subcellularLocation>
        <location evidence="1">Membrane</location>
        <topology evidence="1">Single-pass membrane protein</topology>
    </subcellularLocation>
</comment>
<feature type="chain" id="PRO_5044710989" description="receptor protein-tyrosine kinase" evidence="19">
    <location>
        <begin position="24"/>
        <end position="389"/>
    </location>
</feature>
<dbReference type="PANTHER" id="PTHR12231">
    <property type="entry name" value="CTX-RELATED TYPE I TRANSMEMBRANE PROTEIN"/>
    <property type="match status" value="1"/>
</dbReference>
<dbReference type="InterPro" id="IPR013098">
    <property type="entry name" value="Ig_I-set"/>
</dbReference>
<reference evidence="22 24" key="1">
    <citation type="submission" date="2024-02" db="EMBL/GenBank/DDBJ databases">
        <title>Chromosome-scale genome assembly of the rough periwinkle Littorina saxatilis.</title>
        <authorList>
            <person name="De Jode A."/>
            <person name="Faria R."/>
            <person name="Formenti G."/>
            <person name="Sims Y."/>
            <person name="Smith T.P."/>
            <person name="Tracey A."/>
            <person name="Wood J.M.D."/>
            <person name="Zagrodzka Z.B."/>
            <person name="Johannesson K."/>
            <person name="Butlin R.K."/>
            <person name="Leder E.H."/>
        </authorList>
    </citation>
    <scope>NUCLEOTIDE SEQUENCE [LARGE SCALE GENOMIC DNA]</scope>
    <source>
        <strain evidence="22">Snail1</strain>
        <tissue evidence="22">Muscle</tissue>
    </source>
</reference>
<dbReference type="Gene3D" id="2.60.40.10">
    <property type="entry name" value="Immunoglobulins"/>
    <property type="match status" value="2"/>
</dbReference>
<evidence type="ECO:0000256" key="4">
    <source>
        <dbReference type="ARBA" id="ARBA00022679"/>
    </source>
</evidence>
<feature type="domain" description="Ig-like" evidence="21">
    <location>
        <begin position="169"/>
        <end position="261"/>
    </location>
</feature>
<dbReference type="EMBL" id="JBAMIC010001072">
    <property type="protein sequence ID" value="KAK7089605.1"/>
    <property type="molecule type" value="Genomic_DNA"/>
</dbReference>
<keyword evidence="24" id="KW-1185">Reference proteome</keyword>
<evidence type="ECO:0000256" key="9">
    <source>
        <dbReference type="ARBA" id="ARBA00022777"/>
    </source>
</evidence>
<sequence length="389" mass="44119">MRLPTRTLPLLLCLLLFAIPVEPRKKCRKRKNQKKCERKEALRLGESTSRTLDEGPDDIVRVERKPKVVSQQSPKWRKQAPKDTLLIQREGSEAVFKCKASGRPRPKVKWIKDGEPIRVKKNKKYNKSKWKLQVDKVTPGDNGNYTCLIENSVGQLEWTFTLRVLENQPISEINIVERPQNQTAHVGDTVVFMCRSNTWPAPLVHWSKKTADKLVVQIVQMENNTLAEVLVVHNVSKADAGEYTCYIGNDLSNLRLSATLTVIEEGESLPFEPRCALHIRRQILVDNTYGCQTTDPVEINYCMGSCGRSYFIPTMLTTDDTDMQANHLNQTCQCCMGVVSGIRIVPLKCPFGDARRGFFTLLSDCRCQSCSMEKSFLRGQTEDTVTLAP</sequence>
<dbReference type="InterPro" id="IPR051170">
    <property type="entry name" value="Neural/epithelial_adhesion"/>
</dbReference>
<keyword evidence="14" id="KW-1015">Disulfide bond</keyword>
<dbReference type="FunFam" id="2.60.40.10:FF:000016">
    <property type="entry name" value="Fibroblast growth factor receptor"/>
    <property type="match status" value="1"/>
</dbReference>
<keyword evidence="6 19" id="KW-0732">Signal</keyword>
<keyword evidence="8" id="KW-0547">Nucleotide-binding</keyword>
<evidence type="ECO:0000256" key="18">
    <source>
        <dbReference type="PROSITE-ProRule" id="PRU00039"/>
    </source>
</evidence>
<keyword evidence="12" id="KW-0472">Membrane</keyword>
<evidence type="ECO:0000256" key="13">
    <source>
        <dbReference type="ARBA" id="ARBA00023137"/>
    </source>
</evidence>
<keyword evidence="5" id="KW-0812">Transmembrane</keyword>
<dbReference type="GO" id="GO:0005524">
    <property type="term" value="F:ATP binding"/>
    <property type="evidence" value="ECO:0007669"/>
    <property type="project" value="UniProtKB-KW"/>
</dbReference>
<dbReference type="EMBL" id="JBAMIC010000019">
    <property type="protein sequence ID" value="KAK7094070.1"/>
    <property type="molecule type" value="Genomic_DNA"/>
</dbReference>
<evidence type="ECO:0000313" key="23">
    <source>
        <dbReference type="EMBL" id="KAK7094070.1"/>
    </source>
</evidence>
<dbReference type="PROSITE" id="PS50835">
    <property type="entry name" value="IG_LIKE"/>
    <property type="match status" value="2"/>
</dbReference>
<keyword evidence="9" id="KW-0418">Kinase</keyword>
<dbReference type="InterPro" id="IPR003598">
    <property type="entry name" value="Ig_sub2"/>
</dbReference>
<evidence type="ECO:0000256" key="19">
    <source>
        <dbReference type="SAM" id="SignalP"/>
    </source>
</evidence>
<evidence type="ECO:0000256" key="14">
    <source>
        <dbReference type="ARBA" id="ARBA00023157"/>
    </source>
</evidence>
<evidence type="ECO:0000256" key="15">
    <source>
        <dbReference type="ARBA" id="ARBA00023170"/>
    </source>
</evidence>
<feature type="domain" description="Ig-like" evidence="21">
    <location>
        <begin position="66"/>
        <end position="161"/>
    </location>
</feature>
<dbReference type="InterPro" id="IPR007110">
    <property type="entry name" value="Ig-like_dom"/>
</dbReference>
<dbReference type="Pfam" id="PF07679">
    <property type="entry name" value="I-set"/>
    <property type="match status" value="2"/>
</dbReference>
<keyword evidence="4" id="KW-0808">Transferase</keyword>
<feature type="signal peptide" evidence="19">
    <location>
        <begin position="1"/>
        <end position="23"/>
    </location>
</feature>
<dbReference type="InterPro" id="IPR036179">
    <property type="entry name" value="Ig-like_dom_sf"/>
</dbReference>
<comment type="caution">
    <text evidence="18">Lacks conserved residue(s) required for the propagation of feature annotation.</text>
</comment>
<dbReference type="InterPro" id="IPR029034">
    <property type="entry name" value="Cystine-knot_cytokine"/>
</dbReference>
<evidence type="ECO:0000256" key="7">
    <source>
        <dbReference type="ARBA" id="ARBA00022737"/>
    </source>
</evidence>
<protein>
    <recommendedName>
        <fullName evidence="2">receptor protein-tyrosine kinase</fullName>
        <ecNumber evidence="2">2.7.10.1</ecNumber>
    </recommendedName>
</protein>
<dbReference type="PANTHER" id="PTHR12231:SF253">
    <property type="entry name" value="DPR-INTERACTING PROTEIN ETA, ISOFORM B-RELATED"/>
    <property type="match status" value="1"/>
</dbReference>
<dbReference type="SMART" id="SM00041">
    <property type="entry name" value="CT"/>
    <property type="match status" value="1"/>
</dbReference>
<keyword evidence="10" id="KW-0067">ATP-binding</keyword>
<evidence type="ECO:0000256" key="1">
    <source>
        <dbReference type="ARBA" id="ARBA00004167"/>
    </source>
</evidence>
<evidence type="ECO:0000256" key="3">
    <source>
        <dbReference type="ARBA" id="ARBA00022553"/>
    </source>
</evidence>
<dbReference type="InterPro" id="IPR013783">
    <property type="entry name" value="Ig-like_fold"/>
</dbReference>
<dbReference type="InterPro" id="IPR003599">
    <property type="entry name" value="Ig_sub"/>
</dbReference>
<evidence type="ECO:0000256" key="8">
    <source>
        <dbReference type="ARBA" id="ARBA00022741"/>
    </source>
</evidence>
<accession>A0AAN9AMK9</accession>
<keyword evidence="3" id="KW-0597">Phosphoprotein</keyword>
<organism evidence="22 24">
    <name type="scientific">Littorina saxatilis</name>
    <dbReference type="NCBI Taxonomy" id="31220"/>
    <lineage>
        <taxon>Eukaryota</taxon>
        <taxon>Metazoa</taxon>
        <taxon>Spiralia</taxon>
        <taxon>Lophotrochozoa</taxon>
        <taxon>Mollusca</taxon>
        <taxon>Gastropoda</taxon>
        <taxon>Caenogastropoda</taxon>
        <taxon>Littorinimorpha</taxon>
        <taxon>Littorinoidea</taxon>
        <taxon>Littorinidae</taxon>
        <taxon>Littorina</taxon>
    </lineage>
</organism>
<evidence type="ECO:0000313" key="22">
    <source>
        <dbReference type="EMBL" id="KAK7089605.1"/>
    </source>
</evidence>
<gene>
    <name evidence="23" type="ORF">V1264_007741</name>
    <name evidence="22" type="ORF">V1264_025000</name>
</gene>
<comment type="caution">
    <text evidence="22">The sequence shown here is derived from an EMBL/GenBank/DDBJ whole genome shotgun (WGS) entry which is preliminary data.</text>
</comment>
<keyword evidence="15" id="KW-0675">Receptor</keyword>
<evidence type="ECO:0000259" key="21">
    <source>
        <dbReference type="PROSITE" id="PS50835"/>
    </source>
</evidence>
<dbReference type="AlphaFoldDB" id="A0AAN9AMK9"/>
<evidence type="ECO:0000256" key="12">
    <source>
        <dbReference type="ARBA" id="ARBA00023136"/>
    </source>
</evidence>
<keyword evidence="11" id="KW-1133">Transmembrane helix</keyword>
<keyword evidence="7" id="KW-0677">Repeat</keyword>